<dbReference type="Proteomes" id="UP000550260">
    <property type="component" value="Unassembled WGS sequence"/>
</dbReference>
<organism evidence="2 3">
    <name type="scientific">Amycolatopsis echigonensis</name>
    <dbReference type="NCBI Taxonomy" id="2576905"/>
    <lineage>
        <taxon>Bacteria</taxon>
        <taxon>Bacillati</taxon>
        <taxon>Actinomycetota</taxon>
        <taxon>Actinomycetes</taxon>
        <taxon>Pseudonocardiales</taxon>
        <taxon>Pseudonocardiaceae</taxon>
        <taxon>Amycolatopsis</taxon>
    </lineage>
</organism>
<dbReference type="RefSeq" id="WP_183123229.1">
    <property type="nucleotide sequence ID" value="NZ_JACJHR010000006.1"/>
</dbReference>
<name>A0A8E2B0J9_9PSEU</name>
<gene>
    <name evidence="2" type="ORF">H5411_06255</name>
</gene>
<evidence type="ECO:0000313" key="3">
    <source>
        <dbReference type="Proteomes" id="UP000550260"/>
    </source>
</evidence>
<dbReference type="AlphaFoldDB" id="A0A8E2B0J9"/>
<sequence>MVDTVLLRPLVSLLIIRLARVLGVDGTLLVTAELRAGLPAGPQRPEGSVKVSGFSDA</sequence>
<evidence type="ECO:0000256" key="1">
    <source>
        <dbReference type="SAM" id="MobiDB-lite"/>
    </source>
</evidence>
<reference evidence="2 3" key="1">
    <citation type="submission" date="2020-08" db="EMBL/GenBank/DDBJ databases">
        <title>Amycolatopsis echigonensis JCM 21831.</title>
        <authorList>
            <person name="Tedsree N."/>
            <person name="Kuncharoen N."/>
            <person name="Likhitwitayawuid K."/>
            <person name="Tanasupawat S."/>
        </authorList>
    </citation>
    <scope>NUCLEOTIDE SEQUENCE [LARGE SCALE GENOMIC DNA]</scope>
    <source>
        <strain evidence="2 3">JCM 21831</strain>
    </source>
</reference>
<protein>
    <submittedName>
        <fullName evidence="2">Uncharacterized protein</fullName>
    </submittedName>
</protein>
<feature type="region of interest" description="Disordered" evidence="1">
    <location>
        <begin position="38"/>
        <end position="57"/>
    </location>
</feature>
<accession>A0A8E2B0J9</accession>
<proteinExistence type="predicted"/>
<dbReference type="EMBL" id="JACJHR010000006">
    <property type="protein sequence ID" value="MBB2498735.1"/>
    <property type="molecule type" value="Genomic_DNA"/>
</dbReference>
<evidence type="ECO:0000313" key="2">
    <source>
        <dbReference type="EMBL" id="MBB2498735.1"/>
    </source>
</evidence>
<comment type="caution">
    <text evidence="2">The sequence shown here is derived from an EMBL/GenBank/DDBJ whole genome shotgun (WGS) entry which is preliminary data.</text>
</comment>